<keyword evidence="7" id="KW-0175">Coiled coil</keyword>
<evidence type="ECO:0000256" key="3">
    <source>
        <dbReference type="ARBA" id="ARBA00022842"/>
    </source>
</evidence>
<dbReference type="GO" id="GO:0043022">
    <property type="term" value="F:ribosome binding"/>
    <property type="evidence" value="ECO:0007669"/>
    <property type="project" value="TreeGrafter"/>
</dbReference>
<dbReference type="PANTHER" id="PTHR10229:SF0">
    <property type="entry name" value="GTP-BINDING PROTEIN 6-RELATED"/>
    <property type="match status" value="1"/>
</dbReference>
<evidence type="ECO:0000256" key="1">
    <source>
        <dbReference type="ARBA" id="ARBA00022723"/>
    </source>
</evidence>
<reference evidence="9 10" key="1">
    <citation type="submission" date="2023-01" db="EMBL/GenBank/DDBJ databases">
        <authorList>
            <person name="Whitehead M."/>
        </authorList>
    </citation>
    <scope>NUCLEOTIDE SEQUENCE [LARGE SCALE GENOMIC DNA]</scope>
</reference>
<dbReference type="CDD" id="cd01878">
    <property type="entry name" value="HflX"/>
    <property type="match status" value="1"/>
</dbReference>
<feature type="binding site" evidence="5">
    <location>
        <begin position="291"/>
        <end position="295"/>
    </location>
    <ligand>
        <name>GTP</name>
        <dbReference type="ChEBI" id="CHEBI:37565"/>
    </ligand>
</feature>
<keyword evidence="1 6" id="KW-0479">Metal-binding</keyword>
<evidence type="ECO:0000313" key="10">
    <source>
        <dbReference type="Proteomes" id="UP001160148"/>
    </source>
</evidence>
<dbReference type="InterPro" id="IPR030394">
    <property type="entry name" value="G_HFLX_dom"/>
</dbReference>
<feature type="binding site" evidence="6">
    <location>
        <position position="293"/>
    </location>
    <ligand>
        <name>Mg(2+)</name>
        <dbReference type="ChEBI" id="CHEBI:18420"/>
    </ligand>
</feature>
<evidence type="ECO:0000313" key="9">
    <source>
        <dbReference type="EMBL" id="CAI6344114.1"/>
    </source>
</evidence>
<dbReference type="EMBL" id="CARXXK010000001">
    <property type="protein sequence ID" value="CAI6344114.1"/>
    <property type="molecule type" value="Genomic_DNA"/>
</dbReference>
<evidence type="ECO:0000256" key="4">
    <source>
        <dbReference type="ARBA" id="ARBA00023134"/>
    </source>
</evidence>
<evidence type="ECO:0000256" key="6">
    <source>
        <dbReference type="PIRSR" id="PIRSR006809-2"/>
    </source>
</evidence>
<dbReference type="GO" id="GO:0005525">
    <property type="term" value="F:GTP binding"/>
    <property type="evidence" value="ECO:0007669"/>
    <property type="project" value="UniProtKB-KW"/>
</dbReference>
<evidence type="ECO:0000256" key="5">
    <source>
        <dbReference type="PIRSR" id="PIRSR006809-1"/>
    </source>
</evidence>
<evidence type="ECO:0000256" key="7">
    <source>
        <dbReference type="SAM" id="Coils"/>
    </source>
</evidence>
<dbReference type="InterPro" id="IPR006073">
    <property type="entry name" value="GTP-bd"/>
</dbReference>
<dbReference type="Pfam" id="PF16360">
    <property type="entry name" value="GTP-bdg_M"/>
    <property type="match status" value="1"/>
</dbReference>
<feature type="binding site" evidence="6">
    <location>
        <position position="272"/>
    </location>
    <ligand>
        <name>Mg(2+)</name>
        <dbReference type="ChEBI" id="CHEBI:18420"/>
    </ligand>
</feature>
<evidence type="ECO:0000259" key="8">
    <source>
        <dbReference type="PROSITE" id="PS51705"/>
    </source>
</evidence>
<dbReference type="FunFam" id="3.40.50.300:FF:000886">
    <property type="entry name" value="Putative GTP-binding protein 6"/>
    <property type="match status" value="1"/>
</dbReference>
<proteinExistence type="predicted"/>
<feature type="binding site" evidence="5">
    <location>
        <begin position="382"/>
        <end position="385"/>
    </location>
    <ligand>
        <name>GTP</name>
        <dbReference type="ChEBI" id="CHEBI:37565"/>
    </ligand>
</feature>
<dbReference type="PIRSF" id="PIRSF006809">
    <property type="entry name" value="GTP-binding_hflX_prd"/>
    <property type="match status" value="1"/>
</dbReference>
<keyword evidence="2 5" id="KW-0547">Nucleotide-binding</keyword>
<feature type="binding site" evidence="5">
    <location>
        <begin position="313"/>
        <end position="316"/>
    </location>
    <ligand>
        <name>GTP</name>
        <dbReference type="ChEBI" id="CHEBI:37565"/>
    </ligand>
</feature>
<dbReference type="InterPro" id="IPR032305">
    <property type="entry name" value="GTP-bd_M"/>
</dbReference>
<organism evidence="9 10">
    <name type="scientific">Macrosiphum euphorbiae</name>
    <name type="common">potato aphid</name>
    <dbReference type="NCBI Taxonomy" id="13131"/>
    <lineage>
        <taxon>Eukaryota</taxon>
        <taxon>Metazoa</taxon>
        <taxon>Ecdysozoa</taxon>
        <taxon>Arthropoda</taxon>
        <taxon>Hexapoda</taxon>
        <taxon>Insecta</taxon>
        <taxon>Pterygota</taxon>
        <taxon>Neoptera</taxon>
        <taxon>Paraneoptera</taxon>
        <taxon>Hemiptera</taxon>
        <taxon>Sternorrhyncha</taxon>
        <taxon>Aphidomorpha</taxon>
        <taxon>Aphidoidea</taxon>
        <taxon>Aphididae</taxon>
        <taxon>Macrosiphini</taxon>
        <taxon>Macrosiphum</taxon>
    </lineage>
</organism>
<evidence type="ECO:0000256" key="2">
    <source>
        <dbReference type="ARBA" id="ARBA00022741"/>
    </source>
</evidence>
<dbReference type="InterPro" id="IPR025121">
    <property type="entry name" value="GTPase_HflX_N"/>
</dbReference>
<feature type="coiled-coil region" evidence="7">
    <location>
        <begin position="221"/>
        <end position="248"/>
    </location>
</feature>
<dbReference type="GO" id="GO:0005737">
    <property type="term" value="C:cytoplasm"/>
    <property type="evidence" value="ECO:0007669"/>
    <property type="project" value="TreeGrafter"/>
</dbReference>
<dbReference type="Proteomes" id="UP001160148">
    <property type="component" value="Unassembled WGS sequence"/>
</dbReference>
<dbReference type="PANTHER" id="PTHR10229">
    <property type="entry name" value="GTP-BINDING PROTEIN HFLX"/>
    <property type="match status" value="1"/>
</dbReference>
<comment type="cofactor">
    <cofactor evidence="6">
        <name>Mg(2+)</name>
        <dbReference type="ChEBI" id="CHEBI:18420"/>
    </cofactor>
</comment>
<name>A0AAV0VIQ1_9HEMI</name>
<dbReference type="PROSITE" id="PS51705">
    <property type="entry name" value="G_HFLX"/>
    <property type="match status" value="1"/>
</dbReference>
<dbReference type="Pfam" id="PF01926">
    <property type="entry name" value="MMR_HSR1"/>
    <property type="match status" value="1"/>
</dbReference>
<dbReference type="Gene3D" id="3.40.50.11060">
    <property type="entry name" value="GTPase HflX, N-terminal domain"/>
    <property type="match status" value="1"/>
</dbReference>
<comment type="caution">
    <text evidence="9">The sequence shown here is derived from an EMBL/GenBank/DDBJ whole genome shotgun (WGS) entry which is preliminary data.</text>
</comment>
<keyword evidence="10" id="KW-1185">Reference proteome</keyword>
<feature type="binding site" evidence="5">
    <location>
        <begin position="265"/>
        <end position="272"/>
    </location>
    <ligand>
        <name>GTP</name>
        <dbReference type="ChEBI" id="CHEBI:37565"/>
    </ligand>
</feature>
<dbReference type="SUPFAM" id="SSF52540">
    <property type="entry name" value="P-loop containing nucleoside triphosphate hydrolases"/>
    <property type="match status" value="1"/>
</dbReference>
<keyword evidence="3 6" id="KW-0460">Magnesium</keyword>
<feature type="binding site" evidence="5">
    <location>
        <begin position="400"/>
        <end position="402"/>
    </location>
    <ligand>
        <name>GTP</name>
        <dbReference type="ChEBI" id="CHEBI:37565"/>
    </ligand>
</feature>
<dbReference type="InterPro" id="IPR027417">
    <property type="entry name" value="P-loop_NTPase"/>
</dbReference>
<dbReference type="GO" id="GO:0046872">
    <property type="term" value="F:metal ion binding"/>
    <property type="evidence" value="ECO:0007669"/>
    <property type="project" value="UniProtKB-KW"/>
</dbReference>
<keyword evidence="4 5" id="KW-0342">GTP-binding</keyword>
<dbReference type="Gene3D" id="3.40.50.300">
    <property type="entry name" value="P-loop containing nucleotide triphosphate hydrolases"/>
    <property type="match status" value="1"/>
</dbReference>
<dbReference type="InterPro" id="IPR042108">
    <property type="entry name" value="GTPase_HflX_N_sf"/>
</dbReference>
<protein>
    <recommendedName>
        <fullName evidence="8">Hflx-type G domain-containing protein</fullName>
    </recommendedName>
</protein>
<dbReference type="AlphaFoldDB" id="A0AAV0VIQ1"/>
<gene>
    <name evidence="9" type="ORF">MEUPH1_LOCUS1288</name>
</gene>
<sequence length="482" mass="53903">MPGLVGRFARTVMAGRRGRLVRWYSGGGGDDDGGGSTEDAQARELIDRQLKLAPAGGHQVLIVQPYIKWGANKDRNTRPEIKADESRSLVRTLAEWSVTDTLLVGLTSYRKHTFFGPGNVDAIALRVARDRRITAVFVSVNVLKPIQHQHLEHRFGVPVYDRYLMVVQIFRRHAITREAKLQVALAELPYIWSRIRGVQDGYAERLGTEAGQIALSGKLGYDDKKDLLKSYEKKLKKLVEKLRSHRQHLRHNRTNKDLPVVAVVGYTNAGKTSLVRALTGDVGLVPKDCLFATLDVTVHGGVLPSNMTVLYVDTIGFISDIPTRLIEPFIATLEDAMFADVIVHVRDMSHPNVIVQKAHVEETLKNLSINPELLNGVIDVGNKVDRLDNVEPDGSSVFISCTTGEGLEELKKKIESQIMKATGRRTIKIRVRTGRDEYEWLRTHTAIVNINTDGDYSVMEVIVTQSDLDVFKSLFIRKKISS</sequence>
<accession>A0AAV0VIQ1</accession>
<dbReference type="NCBIfam" id="TIGR03156">
    <property type="entry name" value="GTP_HflX"/>
    <property type="match status" value="1"/>
</dbReference>
<dbReference type="Pfam" id="PF13167">
    <property type="entry name" value="GTP-bdg_N"/>
    <property type="match status" value="1"/>
</dbReference>
<dbReference type="InterPro" id="IPR016496">
    <property type="entry name" value="GTPase_HflX"/>
</dbReference>
<feature type="domain" description="Hflx-type G" evidence="8">
    <location>
        <begin position="259"/>
        <end position="422"/>
    </location>
</feature>